<dbReference type="EMBL" id="JBHSKY010000011">
    <property type="protein sequence ID" value="MFC5279469.1"/>
    <property type="molecule type" value="Genomic_DNA"/>
</dbReference>
<keyword evidence="2" id="KW-0472">Membrane</keyword>
<keyword evidence="2" id="KW-0812">Transmembrane</keyword>
<reference evidence="3 4" key="1">
    <citation type="journal article" date="2019" name="Int. J. Syst. Evol. Microbiol.">
        <title>The Global Catalogue of Microorganisms (GCM) 10K type strain sequencing project: providing services to taxonomists for standard genome sequencing and annotation.</title>
        <authorList>
            <consortium name="The Broad Institute Genomics Platform"/>
            <consortium name="The Broad Institute Genome Sequencing Center for Infectious Disease"/>
            <person name="Wu L."/>
            <person name="Ma J."/>
        </authorList>
    </citation>
    <scope>NUCLEOTIDE SEQUENCE [LARGE SCALE GENOMIC DNA]</scope>
    <source>
        <strain evidence="3 4">CGMCC 1.12124</strain>
    </source>
</reference>
<organism evidence="3 4">
    <name type="scientific">Halorubrum rubrum</name>
    <dbReference type="NCBI Taxonomy" id="1126240"/>
    <lineage>
        <taxon>Archaea</taxon>
        <taxon>Methanobacteriati</taxon>
        <taxon>Methanobacteriota</taxon>
        <taxon>Stenosarchaea group</taxon>
        <taxon>Halobacteria</taxon>
        <taxon>Halobacteriales</taxon>
        <taxon>Haloferacaceae</taxon>
        <taxon>Halorubrum</taxon>
    </lineage>
</organism>
<evidence type="ECO:0000313" key="4">
    <source>
        <dbReference type="Proteomes" id="UP001596118"/>
    </source>
</evidence>
<feature type="transmembrane region" description="Helical" evidence="2">
    <location>
        <begin position="86"/>
        <end position="109"/>
    </location>
</feature>
<feature type="transmembrane region" description="Helical" evidence="2">
    <location>
        <begin position="31"/>
        <end position="49"/>
    </location>
</feature>
<dbReference type="AlphaFoldDB" id="A0ABD5R3P0"/>
<feature type="region of interest" description="Disordered" evidence="1">
    <location>
        <begin position="1"/>
        <end position="25"/>
    </location>
</feature>
<keyword evidence="4" id="KW-1185">Reference proteome</keyword>
<protein>
    <submittedName>
        <fullName evidence="3">Uncharacterized protein</fullName>
    </submittedName>
</protein>
<evidence type="ECO:0000256" key="2">
    <source>
        <dbReference type="SAM" id="Phobius"/>
    </source>
</evidence>
<accession>A0ABD5R3P0</accession>
<keyword evidence="2" id="KW-1133">Transmembrane helix</keyword>
<evidence type="ECO:0000256" key="1">
    <source>
        <dbReference type="SAM" id="MobiDB-lite"/>
    </source>
</evidence>
<dbReference type="Proteomes" id="UP001596118">
    <property type="component" value="Unassembled WGS sequence"/>
</dbReference>
<sequence>MSTDRRPDADPDRGTRDSTGNPRRWARTLSAVAPVGAVAVAGVGLGSIGRRRVPRLAARLEGAPIDVGVDADVLSAVAGGTYAASLLLGLLVACAVGWLVLSAAARIVASAPP</sequence>
<name>A0ABD5R3P0_9EURY</name>
<proteinExistence type="predicted"/>
<evidence type="ECO:0000313" key="3">
    <source>
        <dbReference type="EMBL" id="MFC5279469.1"/>
    </source>
</evidence>
<gene>
    <name evidence="3" type="ORF">ACFPM1_11980</name>
</gene>
<comment type="caution">
    <text evidence="3">The sequence shown here is derived from an EMBL/GenBank/DDBJ whole genome shotgun (WGS) entry which is preliminary data.</text>
</comment>
<dbReference type="RefSeq" id="WP_256412891.1">
    <property type="nucleotide sequence ID" value="NZ_JANHDM010000014.1"/>
</dbReference>
<feature type="compositionally biased region" description="Basic and acidic residues" evidence="1">
    <location>
        <begin position="1"/>
        <end position="16"/>
    </location>
</feature>